<dbReference type="InterPro" id="IPR011762">
    <property type="entry name" value="COA_CT_N"/>
</dbReference>
<organism evidence="3 4">
    <name type="scientific">Lujinxingia vulgaris</name>
    <dbReference type="NCBI Taxonomy" id="2600176"/>
    <lineage>
        <taxon>Bacteria</taxon>
        <taxon>Deltaproteobacteria</taxon>
        <taxon>Bradymonadales</taxon>
        <taxon>Lujinxingiaceae</taxon>
        <taxon>Lujinxingia</taxon>
    </lineage>
</organism>
<evidence type="ECO:0000313" key="3">
    <source>
        <dbReference type="EMBL" id="TXD32005.1"/>
    </source>
</evidence>
<dbReference type="PANTHER" id="PTHR43842">
    <property type="entry name" value="PROPIONYL-COA CARBOXYLASE BETA CHAIN"/>
    <property type="match status" value="1"/>
</dbReference>
<reference evidence="3 4" key="1">
    <citation type="submission" date="2019-08" db="EMBL/GenBank/DDBJ databases">
        <title>Bradymonadales sp. TMQ2.</title>
        <authorList>
            <person name="Liang Q."/>
        </authorList>
    </citation>
    <scope>NUCLEOTIDE SEQUENCE [LARGE SCALE GENOMIC DNA]</scope>
    <source>
        <strain evidence="3 4">TMQ2</strain>
    </source>
</reference>
<feature type="domain" description="CoA carboxyltransferase N-terminal" evidence="1">
    <location>
        <begin position="1"/>
        <end position="222"/>
    </location>
</feature>
<feature type="domain" description="CoA carboxyltransferase C-terminal" evidence="2">
    <location>
        <begin position="222"/>
        <end position="474"/>
    </location>
</feature>
<dbReference type="AlphaFoldDB" id="A0A5C6WY72"/>
<dbReference type="PANTHER" id="PTHR43842:SF2">
    <property type="entry name" value="PROPIONYL-COA CARBOXYLASE BETA CHAIN, MITOCHONDRIAL"/>
    <property type="match status" value="1"/>
</dbReference>
<dbReference type="OrthoDB" id="9803706at2"/>
<dbReference type="GO" id="GO:0004658">
    <property type="term" value="F:propionyl-CoA carboxylase activity"/>
    <property type="evidence" value="ECO:0007669"/>
    <property type="project" value="TreeGrafter"/>
</dbReference>
<dbReference type="Pfam" id="PF01039">
    <property type="entry name" value="Carboxyl_trans"/>
    <property type="match status" value="1"/>
</dbReference>
<proteinExistence type="predicted"/>
<evidence type="ECO:0000313" key="4">
    <source>
        <dbReference type="Proteomes" id="UP000321046"/>
    </source>
</evidence>
<dbReference type="InterPro" id="IPR029045">
    <property type="entry name" value="ClpP/crotonase-like_dom_sf"/>
</dbReference>
<accession>A0A5C6WY72</accession>
<dbReference type="EMBL" id="VOSL01000142">
    <property type="protein sequence ID" value="TXD32005.1"/>
    <property type="molecule type" value="Genomic_DNA"/>
</dbReference>
<dbReference type="PROSITE" id="PS50989">
    <property type="entry name" value="COA_CT_CTER"/>
    <property type="match status" value="1"/>
</dbReference>
<name>A0A5C6WY72_9DELT</name>
<dbReference type="Proteomes" id="UP000321046">
    <property type="component" value="Unassembled WGS sequence"/>
</dbReference>
<dbReference type="InterPro" id="IPR051047">
    <property type="entry name" value="AccD/PCCB"/>
</dbReference>
<dbReference type="InterPro" id="IPR011763">
    <property type="entry name" value="COA_CT_C"/>
</dbReference>
<dbReference type="InterPro" id="IPR034733">
    <property type="entry name" value="AcCoA_carboxyl_beta"/>
</dbReference>
<dbReference type="PROSITE" id="PS50980">
    <property type="entry name" value="COA_CT_NTER"/>
    <property type="match status" value="1"/>
</dbReference>
<sequence length="479" mass="51661">MARLERLFDAGTLEVIGAEVTHRAQGFGLENKKIPGDGVVTASGLVDGRPVFAYAQDRTVLGGSLGQAHAQKIARLQDLAMRAGAPFVGINDSGGARIQEGVDALGGYGEIFRRNVAASGLIPQISVIAGPCAGGAVYSPALTDFVGMVDQSSFMFLTGPKVVKTVTFEEITVEDLGGARTHAERTGVSHFRWENDEEAISQVRRLLSYLPSNHREEPPFVAPEDDVARMDVAFNTIVPEDPRKPYDVRRVVELVVDAGSFMEVQAGWAQNVVVGLGRLGGHVVGMVANQPLVNAGVLDIDASRKAARFIRTCNAFGIPLVSLVDVPGFLPGREQEYGGVIDHGAKLLYAYCEASVPKLSVILRKAYGGAYIVMSSQHVGGDVNLAWPRAEIAVMGASGAVEVLNRREIAAAKDPEARAAELRADYEERFLNPNIAAQRGYIDAVIEPCETRSRLYRHLRVMLNKREWSAPKRHGNGPL</sequence>
<evidence type="ECO:0000259" key="2">
    <source>
        <dbReference type="PROSITE" id="PS50989"/>
    </source>
</evidence>
<gene>
    <name evidence="3" type="ORF">FRC96_19360</name>
</gene>
<protein>
    <submittedName>
        <fullName evidence="3">Acyl-CoA carboxylase subunit beta</fullName>
    </submittedName>
</protein>
<dbReference type="Gene3D" id="3.90.226.10">
    <property type="entry name" value="2-enoyl-CoA Hydratase, Chain A, domain 1"/>
    <property type="match status" value="2"/>
</dbReference>
<comment type="caution">
    <text evidence="3">The sequence shown here is derived from an EMBL/GenBank/DDBJ whole genome shotgun (WGS) entry which is preliminary data.</text>
</comment>
<evidence type="ECO:0000259" key="1">
    <source>
        <dbReference type="PROSITE" id="PS50980"/>
    </source>
</evidence>
<dbReference type="GO" id="GO:0009317">
    <property type="term" value="C:acetyl-CoA carboxylase complex"/>
    <property type="evidence" value="ECO:0007669"/>
    <property type="project" value="TreeGrafter"/>
</dbReference>
<dbReference type="SUPFAM" id="SSF52096">
    <property type="entry name" value="ClpP/crotonase"/>
    <property type="match status" value="2"/>
</dbReference>